<sequence length="29" mass="3128">MDKATVLAAGYWLLAAGLERIKIILIARG</sequence>
<proteinExistence type="predicted"/>
<dbReference type="Proteomes" id="UP000295832">
    <property type="component" value="Unassembled WGS sequence"/>
</dbReference>
<dbReference type="EMBL" id="SOEG01000016">
    <property type="protein sequence ID" value="TDX51045.1"/>
    <property type="molecule type" value="Genomic_DNA"/>
</dbReference>
<gene>
    <name evidence="1" type="ORF">C7959_11621</name>
</gene>
<organism evidence="1 2">
    <name type="scientific">Orenia marismortui</name>
    <dbReference type="NCBI Taxonomy" id="46469"/>
    <lineage>
        <taxon>Bacteria</taxon>
        <taxon>Bacillati</taxon>
        <taxon>Bacillota</taxon>
        <taxon>Clostridia</taxon>
        <taxon>Halanaerobiales</taxon>
        <taxon>Halobacteroidaceae</taxon>
        <taxon>Orenia</taxon>
    </lineage>
</organism>
<protein>
    <submittedName>
        <fullName evidence="1">Uncharacterized protein</fullName>
    </submittedName>
</protein>
<evidence type="ECO:0000313" key="1">
    <source>
        <dbReference type="EMBL" id="TDX51045.1"/>
    </source>
</evidence>
<name>A0A4R8GXX2_9FIRM</name>
<accession>A0A4R8GXX2</accession>
<keyword evidence="2" id="KW-1185">Reference proteome</keyword>
<reference evidence="1 2" key="1">
    <citation type="submission" date="2019-03" db="EMBL/GenBank/DDBJ databases">
        <title>Subsurface microbial communities from deep shales in Ohio and West Virginia, USA.</title>
        <authorList>
            <person name="Wrighton K."/>
        </authorList>
    </citation>
    <scope>NUCLEOTIDE SEQUENCE [LARGE SCALE GENOMIC DNA]</scope>
    <source>
        <strain evidence="1 2">MSL 6dP</strain>
    </source>
</reference>
<comment type="caution">
    <text evidence="1">The sequence shown here is derived from an EMBL/GenBank/DDBJ whole genome shotgun (WGS) entry which is preliminary data.</text>
</comment>
<evidence type="ECO:0000313" key="2">
    <source>
        <dbReference type="Proteomes" id="UP000295832"/>
    </source>
</evidence>
<dbReference type="AlphaFoldDB" id="A0A4R8GXX2"/>